<reference evidence="2 3" key="1">
    <citation type="submission" date="2017-01" db="EMBL/GenBank/DDBJ databases">
        <authorList>
            <person name="Mah S.A."/>
            <person name="Swanson W.J."/>
            <person name="Moy G.W."/>
            <person name="Vacquier V.D."/>
        </authorList>
    </citation>
    <scope>NUCLEOTIDE SEQUENCE [LARGE SCALE GENOMIC DNA]</scope>
    <source>
        <strain evidence="2 3">DSM 7027</strain>
    </source>
</reference>
<name>A0A1N6UPT4_9GAMM</name>
<proteinExistence type="predicted"/>
<evidence type="ECO:0000256" key="1">
    <source>
        <dbReference type="SAM" id="Phobius"/>
    </source>
</evidence>
<feature type="transmembrane region" description="Helical" evidence="1">
    <location>
        <begin position="37"/>
        <end position="58"/>
    </location>
</feature>
<dbReference type="eggNOG" id="ENOG5032YQH">
    <property type="taxonomic scope" value="Bacteria"/>
</dbReference>
<organism evidence="2 3">
    <name type="scientific">Marinobacterium stanieri</name>
    <dbReference type="NCBI Taxonomy" id="49186"/>
    <lineage>
        <taxon>Bacteria</taxon>
        <taxon>Pseudomonadati</taxon>
        <taxon>Pseudomonadota</taxon>
        <taxon>Gammaproteobacteria</taxon>
        <taxon>Oceanospirillales</taxon>
        <taxon>Oceanospirillaceae</taxon>
        <taxon>Marinobacterium</taxon>
    </lineage>
</organism>
<dbReference type="STRING" id="49186.SAMN05421647_107130"/>
<dbReference type="AlphaFoldDB" id="A0A1N6UPT4"/>
<keyword evidence="1" id="KW-0812">Transmembrane</keyword>
<gene>
    <name evidence="2" type="ORF">SAMN05421647_107130</name>
</gene>
<keyword evidence="3" id="KW-1185">Reference proteome</keyword>
<accession>A0A1N6UPT4</accession>
<protein>
    <submittedName>
        <fullName evidence="2">Uncharacterized protein</fullName>
    </submittedName>
</protein>
<evidence type="ECO:0000313" key="2">
    <source>
        <dbReference type="EMBL" id="SIQ67286.1"/>
    </source>
</evidence>
<keyword evidence="1" id="KW-0472">Membrane</keyword>
<dbReference type="Proteomes" id="UP000186895">
    <property type="component" value="Unassembled WGS sequence"/>
</dbReference>
<keyword evidence="1" id="KW-1133">Transmembrane helix</keyword>
<dbReference type="RefSeq" id="WP_076463949.1">
    <property type="nucleotide sequence ID" value="NZ_FTMN01000007.1"/>
</dbReference>
<sequence length="64" mass="6973">MKAPLQSRLVALSLLALALFSPPLLLLFDRPAAWGFSSLPVSIYLIWALVILLAALTLERPDAD</sequence>
<dbReference type="EMBL" id="FTMN01000007">
    <property type="protein sequence ID" value="SIQ67286.1"/>
    <property type="molecule type" value="Genomic_DNA"/>
</dbReference>
<evidence type="ECO:0000313" key="3">
    <source>
        <dbReference type="Proteomes" id="UP000186895"/>
    </source>
</evidence>